<dbReference type="EMBL" id="DABGYN010000009">
    <property type="protein sequence ID" value="HAJ0833945.1"/>
    <property type="molecule type" value="Genomic_DNA"/>
</dbReference>
<reference evidence="4" key="8">
    <citation type="submission" date="2019-09" db="EMBL/GenBank/DDBJ databases">
        <authorList>
            <consortium name="NCBI Pathogen Detection Project"/>
        </authorList>
    </citation>
    <scope>NUCLEOTIDE SEQUENCE</scope>
    <source>
        <strain evidence="4">EC00618</strain>
        <strain evidence="5">Ecoli[ST-405]</strain>
    </source>
</reference>
<dbReference type="RefSeq" id="WP_000343026.1">
    <property type="nucleotide sequence ID" value="NZ_AP019803.1"/>
</dbReference>
<evidence type="ECO:0000313" key="8">
    <source>
        <dbReference type="EMBL" id="MTE89711.1"/>
    </source>
</evidence>
<evidence type="ECO:0000313" key="10">
    <source>
        <dbReference type="EMBL" id="QED73762.1"/>
    </source>
</evidence>
<dbReference type="Proteomes" id="UP001211064">
    <property type="component" value="Unassembled WGS sequence"/>
</dbReference>
<organism evidence="4">
    <name type="scientific">Escherichia coli</name>
    <dbReference type="NCBI Taxonomy" id="562"/>
    <lineage>
        <taxon>Bacteria</taxon>
        <taxon>Pseudomonadati</taxon>
        <taxon>Pseudomonadota</taxon>
        <taxon>Gammaproteobacteria</taxon>
        <taxon>Enterobacterales</taxon>
        <taxon>Enterobacteriaceae</taxon>
        <taxon>Escherichia</taxon>
    </lineage>
</organism>
<evidence type="ECO:0000313" key="16">
    <source>
        <dbReference type="Proteomes" id="UP000486847"/>
    </source>
</evidence>
<evidence type="ECO:0000313" key="15">
    <source>
        <dbReference type="Proteomes" id="UP000324120"/>
    </source>
</evidence>
<dbReference type="Proteomes" id="UP000519182">
    <property type="component" value="Unassembled WGS sequence"/>
</dbReference>
<gene>
    <name evidence="2" type="ORF">BKL28_004015</name>
    <name evidence="7" type="ORF">D9D43_18535</name>
    <name evidence="9" type="ORF">DD762_26345</name>
    <name evidence="1" type="ORF">F7N46_24770</name>
    <name evidence="8" type="ORF">F9B07_12850</name>
    <name evidence="11" type="ORF">FKO60_23570</name>
    <name evidence="10" type="ORF">FTV93_06435</name>
    <name evidence="3" type="ORF">HEP34_000823</name>
    <name evidence="4" type="ORF">HL563_09370</name>
    <name evidence="5" type="ORF">HLZ39_16855</name>
    <name evidence="6" type="ORF">NY836_29900</name>
</gene>
<name>A0A0D8W5V5_ECOLX</name>
<reference evidence="3 17" key="10">
    <citation type="submission" date="2020-04" db="EMBL/GenBank/DDBJ databases">
        <authorList>
            <consortium name="GenomeTrakr network: Whole genome sequencing for foodborne pathogen traceback"/>
        </authorList>
    </citation>
    <scope>NUCLEOTIDE SEQUENCE [LARGE SCALE GENOMIC DNA]</scope>
    <source>
        <strain evidence="3 17">PSU-2464</strain>
    </source>
</reference>
<dbReference type="EMBL" id="CP042615">
    <property type="protein sequence ID" value="QED73762.1"/>
    <property type="molecule type" value="Genomic_DNA"/>
</dbReference>
<reference evidence="9 12" key="2">
    <citation type="submission" date="2018-04" db="EMBL/GenBank/DDBJ databases">
        <title>Draft Genomic Sequencing Of Potential Extraintestinal Pathogenic Escherichia coli B8S56 Isolated from Retail Chicken Skin.</title>
        <authorList>
            <person name="Xu A."/>
            <person name="Tilman S."/>
            <person name="Wisser-Parker K."/>
            <person name="Scullen O.J."/>
            <person name="Sommers C."/>
        </authorList>
    </citation>
    <scope>NUCLEOTIDE SEQUENCE [LARGE SCALE GENOMIC DNA]</scope>
    <source>
        <strain evidence="9 12">B8S56</strain>
    </source>
</reference>
<evidence type="ECO:0000313" key="14">
    <source>
        <dbReference type="Proteomes" id="UP000321299"/>
    </source>
</evidence>
<evidence type="ECO:0000313" key="1">
    <source>
        <dbReference type="EMBL" id="EFE8676260.1"/>
    </source>
</evidence>
<dbReference type="Proteomes" id="UP000324120">
    <property type="component" value="Unassembled WGS sequence"/>
</dbReference>
<evidence type="ECO:0000313" key="13">
    <source>
        <dbReference type="Proteomes" id="UP000272336"/>
    </source>
</evidence>
<evidence type="ECO:0000313" key="9">
    <source>
        <dbReference type="EMBL" id="PWH53312.1"/>
    </source>
</evidence>
<dbReference type="EMBL" id="RNLZ01000039">
    <property type="protein sequence ID" value="MGE15541.1"/>
    <property type="molecule type" value="Genomic_DNA"/>
</dbReference>
<dbReference type="EMBL" id="WCEW01000013">
    <property type="protein sequence ID" value="MTE89711.1"/>
    <property type="molecule type" value="Genomic_DNA"/>
</dbReference>
<dbReference type="Proteomes" id="UP000486847">
    <property type="component" value="Unassembled WGS sequence"/>
</dbReference>
<dbReference type="EMBL" id="AATJYL010000005">
    <property type="protein sequence ID" value="EFM1444539.1"/>
    <property type="molecule type" value="Genomic_DNA"/>
</dbReference>
<dbReference type="Proteomes" id="UP000533482">
    <property type="component" value="Unassembled WGS sequence"/>
</dbReference>
<reference evidence="6" key="11">
    <citation type="submission" date="2022-08" db="EMBL/GenBank/DDBJ databases">
        <title>Genome sequencing of human pathogens.</title>
        <authorList>
            <person name="Cao X."/>
        </authorList>
    </citation>
    <scope>NUCLEOTIDE SEQUENCE</scope>
    <source>
        <strain evidence="6">EC16126</strain>
    </source>
</reference>
<sequence>MDECFINITPTSLSFKNAELSDLSYKNARLELTLICPAIKSEVKLSFDWIHSFRVTDEGDLLGMSGIHGINQTGIYRVVNSAYFAWFTMQSCEIYKNNVIEHYVIATSNDVIDVLSTVSPQIQYD</sequence>
<reference evidence="8 16" key="9">
    <citation type="submission" date="2019-10" db="EMBL/GenBank/DDBJ databases">
        <title>Comparative genomic analysis of antimicrobial resistant Escherichia coli of diverse origin.</title>
        <authorList>
            <person name="Ghatak S."/>
            <person name="Milton A.P."/>
            <person name="Rhetso K."/>
            <person name="Purkait D."/>
            <person name="Das S."/>
            <person name="Puro K.-U."/>
            <person name="Shakuntala I."/>
            <person name="Sen A."/>
            <person name="Sanjukta R."/>
            <person name="Priya G.B."/>
            <person name="Mawlong M."/>
            <person name="Lyngdoh V."/>
            <person name="Rynghang J."/>
            <person name="Mawphlang B.L."/>
        </authorList>
    </citation>
    <scope>NUCLEOTIDE SEQUENCE [LARGE SCALE GENOMIC DNA]</scope>
    <source>
        <strain evidence="8 16">SE161</strain>
    </source>
</reference>
<evidence type="ECO:0000313" key="3">
    <source>
        <dbReference type="EMBL" id="EFM1444539.1"/>
    </source>
</evidence>
<reference evidence="10 14" key="6">
    <citation type="submission" date="2019-08" db="EMBL/GenBank/DDBJ databases">
        <authorList>
            <person name="Chen F.-J."/>
            <person name="Wu H.-C."/>
            <person name="Liao Y.-C."/>
            <person name="Kuo S.-C."/>
        </authorList>
    </citation>
    <scope>NUCLEOTIDE SEQUENCE [LARGE SCALE GENOMIC DNA]</scope>
    <source>
        <strain evidence="10 14">NCYU-26-73</strain>
    </source>
</reference>
<protein>
    <submittedName>
        <fullName evidence="4">Uncharacterized protein</fullName>
    </submittedName>
</protein>
<evidence type="ECO:0000313" key="2">
    <source>
        <dbReference type="EMBL" id="EFH0045169.1"/>
    </source>
</evidence>
<evidence type="ECO:0000313" key="5">
    <source>
        <dbReference type="EMBL" id="HAJ5806134.1"/>
    </source>
</evidence>
<reference evidence="2 18" key="3">
    <citation type="submission" date="2018-08" db="EMBL/GenBank/DDBJ databases">
        <authorList>
            <consortium name="PulseNet: The National Subtyping Network for Foodborne Disease Surveillance"/>
            <person name="Tarr C.L."/>
            <person name="Trees E."/>
            <person name="Katz L.S."/>
            <person name="Carleton-Romer H.A."/>
            <person name="Stroika S."/>
            <person name="Kucerova Z."/>
            <person name="Roache K.F."/>
            <person name="Sabol A.L."/>
            <person name="Besser J."/>
            <person name="Gerner-Smidt P."/>
        </authorList>
    </citation>
    <scope>NUCLEOTIDE SEQUENCE [LARGE SCALE GENOMIC DNA]</scope>
    <source>
        <strain evidence="2 18">PNUSAE004760</strain>
    </source>
</reference>
<dbReference type="EMBL" id="AASUOH010000032">
    <property type="protein sequence ID" value="EFH0045169.1"/>
    <property type="molecule type" value="Genomic_DNA"/>
</dbReference>
<dbReference type="EMBL" id="JANWOR010000852">
    <property type="protein sequence ID" value="MDA4181487.1"/>
    <property type="molecule type" value="Genomic_DNA"/>
</dbReference>
<evidence type="ECO:0000313" key="7">
    <source>
        <dbReference type="EMBL" id="MGE15541.1"/>
    </source>
</evidence>
<dbReference type="Proteomes" id="UP000245761">
    <property type="component" value="Unassembled WGS sequence"/>
</dbReference>
<evidence type="ECO:0000313" key="19">
    <source>
        <dbReference type="Proteomes" id="UP000533482"/>
    </source>
</evidence>
<reference evidence="11 15" key="4">
    <citation type="submission" date="2019-06" db="EMBL/GenBank/DDBJ databases">
        <title>The presence and diversity of blaCTX-M among Escherichia coli from urban wastewater and feedlot cattle, in Alberta, Canada.</title>
        <authorList>
            <person name="Cormier A.C."/>
            <person name="Chalmer G."/>
            <person name="Cook S.R."/>
            <person name="Zaheer R."/>
            <person name="Hannon S.J."/>
            <person name="Booker C.W."/>
            <person name="Read R."/>
            <person name="Gow S.P."/>
            <person name="Mcallister T.A."/>
            <person name="Boerlin P."/>
        </authorList>
    </citation>
    <scope>NUCLEOTIDE SEQUENCE [LARGE SCALE GENOMIC DNA]</scope>
    <source>
        <strain evidence="11 15">347</strain>
    </source>
</reference>
<dbReference type="Proteomes" id="UP000321299">
    <property type="component" value="Chromosome"/>
</dbReference>
<proteinExistence type="predicted"/>
<reference evidence="4 20" key="1">
    <citation type="journal article" date="2018" name="Genome Biol.">
        <title>SKESA: strategic k-mer extension for scrupulous assemblies.</title>
        <authorList>
            <person name="Souvorov A."/>
            <person name="Agarwala R."/>
            <person name="Lipman D.J."/>
        </authorList>
    </citation>
    <scope>NUCLEOTIDE SEQUENCE [LARGE SCALE GENOMIC DNA]</scope>
    <source>
        <strain evidence="4">EC00618</strain>
        <strain evidence="5">Ecoli[ST-405]</strain>
        <strain evidence="20">ecoli[ST-405]</strain>
    </source>
</reference>
<dbReference type="Proteomes" id="UP000272336">
    <property type="component" value="Unassembled WGS sequence"/>
</dbReference>
<evidence type="ECO:0000313" key="4">
    <source>
        <dbReference type="EMBL" id="HAJ0833945.1"/>
    </source>
</evidence>
<evidence type="ECO:0000313" key="11">
    <source>
        <dbReference type="EMBL" id="TZE42699.1"/>
    </source>
</evidence>
<evidence type="ECO:0000313" key="20">
    <source>
        <dbReference type="Proteomes" id="UP000842519"/>
    </source>
</evidence>
<evidence type="ECO:0000313" key="18">
    <source>
        <dbReference type="Proteomes" id="UP000528199"/>
    </source>
</evidence>
<dbReference type="Proteomes" id="UP000528199">
    <property type="component" value="Unassembled WGS sequence"/>
</dbReference>
<evidence type="ECO:0000313" key="17">
    <source>
        <dbReference type="Proteomes" id="UP000519182"/>
    </source>
</evidence>
<dbReference type="AlphaFoldDB" id="A0A0D8W5V5"/>
<reference evidence="10 14" key="5">
    <citation type="submission" date="2019-08" db="EMBL/GenBank/DDBJ databases">
        <title>Plasmid- and chromosome-located mcr-3 in mcr-1-positive Escherichia coli from diseased swine, Taiwan.</title>
        <authorList>
            <person name="Hsu C.-Y."/>
            <person name="Huang W.-C."/>
            <person name="Lauderdale T.-L."/>
        </authorList>
    </citation>
    <scope>NUCLEOTIDE SEQUENCE [LARGE SCALE GENOMIC DNA]</scope>
    <source>
        <strain evidence="10 14">NCYU-26-73</strain>
    </source>
</reference>
<evidence type="ECO:0000313" key="12">
    <source>
        <dbReference type="Proteomes" id="UP000245761"/>
    </source>
</evidence>
<dbReference type="EMBL" id="QEMT01000085">
    <property type="protein sequence ID" value="PWH53312.1"/>
    <property type="molecule type" value="Genomic_DNA"/>
</dbReference>
<dbReference type="EMBL" id="AASOHJ010000058">
    <property type="protein sequence ID" value="EFE8676260.1"/>
    <property type="molecule type" value="Genomic_DNA"/>
</dbReference>
<accession>A0A0D8W5V5</accession>
<accession>A0A0J3VEP7</accession>
<reference evidence="1 19" key="7">
    <citation type="submission" date="2019-09" db="EMBL/GenBank/DDBJ databases">
        <authorList>
            <consortium name="NARMS: The National Antimicrobial Resistance Monitoring System"/>
        </authorList>
    </citation>
    <scope>NUCLEOTIDE SEQUENCE [LARGE SCALE GENOMIC DNA]</scope>
    <source>
        <strain evidence="7 13">CVM N17EC0060</strain>
        <strain evidence="1 19">FSIS11923834</strain>
    </source>
</reference>
<evidence type="ECO:0000313" key="6">
    <source>
        <dbReference type="EMBL" id="MDA4181487.1"/>
    </source>
</evidence>
<dbReference type="EMBL" id="VHKY01000031">
    <property type="protein sequence ID" value="TZE42699.1"/>
    <property type="molecule type" value="Genomic_DNA"/>
</dbReference>
<dbReference type="Proteomes" id="UP000842519">
    <property type="component" value="Unassembled WGS sequence"/>
</dbReference>
<dbReference type="EMBL" id="DABGKQ010000030">
    <property type="protein sequence ID" value="HAJ5806134.1"/>
    <property type="molecule type" value="Genomic_DNA"/>
</dbReference>